<dbReference type="PANTHER" id="PTHR47660:SF2">
    <property type="entry name" value="TRANSCRIPTION FACTOR WITH C2H2 AND ZN(2)-CYS(6) DNA BINDING DOMAIN (EUROFUNG)"/>
    <property type="match status" value="1"/>
</dbReference>
<dbReference type="EMBL" id="JAUEPN010000006">
    <property type="protein sequence ID" value="KAK3292855.1"/>
    <property type="molecule type" value="Genomic_DNA"/>
</dbReference>
<dbReference type="AlphaFoldDB" id="A0AAE0HAB2"/>
<dbReference type="GeneID" id="87842290"/>
<dbReference type="SUPFAM" id="SSF57701">
    <property type="entry name" value="Zn2/Cys6 DNA-binding domain"/>
    <property type="match status" value="1"/>
</dbReference>
<feature type="region of interest" description="Disordered" evidence="6">
    <location>
        <begin position="65"/>
        <end position="96"/>
    </location>
</feature>
<feature type="compositionally biased region" description="Polar residues" evidence="6">
    <location>
        <begin position="65"/>
        <end position="77"/>
    </location>
</feature>
<dbReference type="InterPro" id="IPR036864">
    <property type="entry name" value="Zn2-C6_fun-type_DNA-bd_sf"/>
</dbReference>
<sequence length="856" mass="93531">MTLPSSPGPAAPANSALACVNCAKSKARCDRKVPCTRCVRKKLTCQTRVSQRGARRLSFNAINHHANNPETATPQAQNSNGSGTGSGTGSSSGAQETCHGIWMDWSHRFDAIRRPKDLAEAAQKDELLAQFVAAAVWGADDSYPPPGTARPNDTAMAPFPDPQNDMDMFDFTAPSSSSSPTPQIALGPCEDTTFAMSPGALIGFPGNGDDAMEGYDPTVPPLLLVERAFASSDPDQIEALEGWPLFRCNPVTPSSACNVTGPVHVKNLYSLLKEECTITNKGRPPGSKAAVEPLLASTREKVTAVLQGLFYEAQQLYGLRNQDSGLHNWVGASVLTLPPPSEMEFLLRAYTDCCEPHYPVVPLASMKVNESIEGSHTILPSMALLLMMAIGAMTAGSGEPYPEIAYGLVDICRTSLRRLIEQNIKLASDPEVTQCALLLMIAMVWSGDKWQMDIAMHEKAMYLEMRLRAGPHDPREEQLARLDSSGDAARRWELWKCQERLNRVTCSWLVLDYEICLFQDIPSTSFLSVVNLDMPIPSPDASLTAFSAKHWAQDALSTGRHTVSIPPSLKEWVACFTDTNDISTMTHVSPITLRILLCHLMDQVLQLRSRIEAMSTRSPDHKSSRHLSNVLLSVQVQEVQELLRKWFDLAHTRCPDDTPANCANMILYHLVVLNTMASVPEIERLARGGGSQPSSARSPTRPSRSGRAYHLVPEDARDIYFHCGQVLRNIRLVPEAARPPWWAGAAYRVALIAWANSMEIASPQGGGGWDMEAPDPLLLDALPPRDASLVAYLNHQGGTTTPVFSDAAGATVSLADSVGILLHCARFLDSDIMTKFTRGIQQKLTTMARRWEGRAS</sequence>
<name>A0AAE0HAB2_9PEZI</name>
<feature type="domain" description="Zn(2)-C6 fungal-type" evidence="7">
    <location>
        <begin position="18"/>
        <end position="47"/>
    </location>
</feature>
<evidence type="ECO:0000256" key="1">
    <source>
        <dbReference type="ARBA" id="ARBA00022723"/>
    </source>
</evidence>
<dbReference type="GO" id="GO:0000981">
    <property type="term" value="F:DNA-binding transcription factor activity, RNA polymerase II-specific"/>
    <property type="evidence" value="ECO:0007669"/>
    <property type="project" value="InterPro"/>
</dbReference>
<gene>
    <name evidence="8" type="ORF">B0H64DRAFT_418775</name>
</gene>
<keyword evidence="4" id="KW-0804">Transcription</keyword>
<dbReference type="Proteomes" id="UP001278766">
    <property type="component" value="Unassembled WGS sequence"/>
</dbReference>
<keyword evidence="2" id="KW-0862">Zinc</keyword>
<dbReference type="PROSITE" id="PS00463">
    <property type="entry name" value="ZN2_CY6_FUNGAL_1"/>
    <property type="match status" value="1"/>
</dbReference>
<dbReference type="SMART" id="SM00066">
    <property type="entry name" value="GAL4"/>
    <property type="match status" value="1"/>
</dbReference>
<dbReference type="CDD" id="cd00067">
    <property type="entry name" value="GAL4"/>
    <property type="match status" value="1"/>
</dbReference>
<feature type="compositionally biased region" description="Low complexity" evidence="6">
    <location>
        <begin position="692"/>
        <end position="705"/>
    </location>
</feature>
<evidence type="ECO:0000256" key="4">
    <source>
        <dbReference type="ARBA" id="ARBA00023163"/>
    </source>
</evidence>
<feature type="region of interest" description="Disordered" evidence="6">
    <location>
        <begin position="686"/>
        <end position="707"/>
    </location>
</feature>
<keyword evidence="3" id="KW-0805">Transcription regulation</keyword>
<dbReference type="RefSeq" id="XP_062656369.1">
    <property type="nucleotide sequence ID" value="XM_062805342.1"/>
</dbReference>
<dbReference type="PROSITE" id="PS50048">
    <property type="entry name" value="ZN2_CY6_FUNGAL_2"/>
    <property type="match status" value="1"/>
</dbReference>
<evidence type="ECO:0000259" key="7">
    <source>
        <dbReference type="PROSITE" id="PS50048"/>
    </source>
</evidence>
<reference evidence="8" key="1">
    <citation type="journal article" date="2023" name="Mol. Phylogenet. Evol.">
        <title>Genome-scale phylogeny and comparative genomics of the fungal order Sordariales.</title>
        <authorList>
            <person name="Hensen N."/>
            <person name="Bonometti L."/>
            <person name="Westerberg I."/>
            <person name="Brannstrom I.O."/>
            <person name="Guillou S."/>
            <person name="Cros-Aarteil S."/>
            <person name="Calhoun S."/>
            <person name="Haridas S."/>
            <person name="Kuo A."/>
            <person name="Mondo S."/>
            <person name="Pangilinan J."/>
            <person name="Riley R."/>
            <person name="LaButti K."/>
            <person name="Andreopoulos B."/>
            <person name="Lipzen A."/>
            <person name="Chen C."/>
            <person name="Yan M."/>
            <person name="Daum C."/>
            <person name="Ng V."/>
            <person name="Clum A."/>
            <person name="Steindorff A."/>
            <person name="Ohm R.A."/>
            <person name="Martin F."/>
            <person name="Silar P."/>
            <person name="Natvig D.O."/>
            <person name="Lalanne C."/>
            <person name="Gautier V."/>
            <person name="Ament-Velasquez S.L."/>
            <person name="Kruys A."/>
            <person name="Hutchinson M.I."/>
            <person name="Powell A.J."/>
            <person name="Barry K."/>
            <person name="Miller A.N."/>
            <person name="Grigoriev I.V."/>
            <person name="Debuchy R."/>
            <person name="Gladieux P."/>
            <person name="Hiltunen Thoren M."/>
            <person name="Johannesson H."/>
        </authorList>
    </citation>
    <scope>NUCLEOTIDE SEQUENCE</scope>
    <source>
        <strain evidence="8">CBS 168.71</strain>
    </source>
</reference>
<evidence type="ECO:0000256" key="6">
    <source>
        <dbReference type="SAM" id="MobiDB-lite"/>
    </source>
</evidence>
<dbReference type="CDD" id="cd12148">
    <property type="entry name" value="fungal_TF_MHR"/>
    <property type="match status" value="1"/>
</dbReference>
<keyword evidence="1" id="KW-0479">Metal-binding</keyword>
<reference evidence="8" key="2">
    <citation type="submission" date="2023-06" db="EMBL/GenBank/DDBJ databases">
        <authorList>
            <consortium name="Lawrence Berkeley National Laboratory"/>
            <person name="Haridas S."/>
            <person name="Hensen N."/>
            <person name="Bonometti L."/>
            <person name="Westerberg I."/>
            <person name="Brannstrom I.O."/>
            <person name="Guillou S."/>
            <person name="Cros-Aarteil S."/>
            <person name="Calhoun S."/>
            <person name="Kuo A."/>
            <person name="Mondo S."/>
            <person name="Pangilinan J."/>
            <person name="Riley R."/>
            <person name="Labutti K."/>
            <person name="Andreopoulos B."/>
            <person name="Lipzen A."/>
            <person name="Chen C."/>
            <person name="Yanf M."/>
            <person name="Daum C."/>
            <person name="Ng V."/>
            <person name="Clum A."/>
            <person name="Steindorff A."/>
            <person name="Ohm R."/>
            <person name="Martin F."/>
            <person name="Silar P."/>
            <person name="Natvig D."/>
            <person name="Lalanne C."/>
            <person name="Gautier V."/>
            <person name="Ament-Velasquez S.L."/>
            <person name="Kruys A."/>
            <person name="Hutchinson M.I."/>
            <person name="Powell A.J."/>
            <person name="Barry K."/>
            <person name="Miller A.N."/>
            <person name="Grigoriev I.V."/>
            <person name="Debuchy R."/>
            <person name="Gladieux P."/>
            <person name="Thoren M.H."/>
            <person name="Johannesson H."/>
        </authorList>
    </citation>
    <scope>NUCLEOTIDE SEQUENCE</scope>
    <source>
        <strain evidence="8">CBS 168.71</strain>
    </source>
</reference>
<accession>A0AAE0HAB2</accession>
<evidence type="ECO:0000313" key="8">
    <source>
        <dbReference type="EMBL" id="KAK3292855.1"/>
    </source>
</evidence>
<dbReference type="Pfam" id="PF00172">
    <property type="entry name" value="Zn_clus"/>
    <property type="match status" value="1"/>
</dbReference>
<dbReference type="InterPro" id="IPR001138">
    <property type="entry name" value="Zn2Cys6_DnaBD"/>
</dbReference>
<organism evidence="8 9">
    <name type="scientific">Chaetomium fimeti</name>
    <dbReference type="NCBI Taxonomy" id="1854472"/>
    <lineage>
        <taxon>Eukaryota</taxon>
        <taxon>Fungi</taxon>
        <taxon>Dikarya</taxon>
        <taxon>Ascomycota</taxon>
        <taxon>Pezizomycotina</taxon>
        <taxon>Sordariomycetes</taxon>
        <taxon>Sordariomycetidae</taxon>
        <taxon>Sordariales</taxon>
        <taxon>Chaetomiaceae</taxon>
        <taxon>Chaetomium</taxon>
    </lineage>
</organism>
<evidence type="ECO:0000256" key="3">
    <source>
        <dbReference type="ARBA" id="ARBA00023015"/>
    </source>
</evidence>
<evidence type="ECO:0000256" key="5">
    <source>
        <dbReference type="ARBA" id="ARBA00023242"/>
    </source>
</evidence>
<keyword evidence="5" id="KW-0539">Nucleus</keyword>
<dbReference type="Gene3D" id="4.10.240.10">
    <property type="entry name" value="Zn(2)-C6 fungal-type DNA-binding domain"/>
    <property type="match status" value="1"/>
</dbReference>
<evidence type="ECO:0000313" key="9">
    <source>
        <dbReference type="Proteomes" id="UP001278766"/>
    </source>
</evidence>
<protein>
    <recommendedName>
        <fullName evidence="7">Zn(2)-C6 fungal-type domain-containing protein</fullName>
    </recommendedName>
</protein>
<proteinExistence type="predicted"/>
<keyword evidence="9" id="KW-1185">Reference proteome</keyword>
<evidence type="ECO:0000256" key="2">
    <source>
        <dbReference type="ARBA" id="ARBA00022833"/>
    </source>
</evidence>
<dbReference type="GO" id="GO:0008270">
    <property type="term" value="F:zinc ion binding"/>
    <property type="evidence" value="ECO:0007669"/>
    <property type="project" value="InterPro"/>
</dbReference>
<comment type="caution">
    <text evidence="8">The sequence shown here is derived from an EMBL/GenBank/DDBJ whole genome shotgun (WGS) entry which is preliminary data.</text>
</comment>
<dbReference type="PANTHER" id="PTHR47660">
    <property type="entry name" value="TRANSCRIPTION FACTOR WITH C2H2 AND ZN(2)-CYS(6) DNA BINDING DOMAIN (EUROFUNG)-RELATED-RELATED"/>
    <property type="match status" value="1"/>
</dbReference>